<gene>
    <name evidence="1" type="ORF">SAMEA2273352_04385</name>
</gene>
<evidence type="ECO:0000313" key="1">
    <source>
        <dbReference type="EMBL" id="CZY20171.1"/>
    </source>
</evidence>
<name>A0A822X5I4_9ENTR</name>
<dbReference type="EMBL" id="FJYW01000012">
    <property type="protein sequence ID" value="CZY20171.1"/>
    <property type="molecule type" value="Genomic_DNA"/>
</dbReference>
<protein>
    <submittedName>
        <fullName evidence="1">Uncharacterized protein</fullName>
    </submittedName>
</protein>
<sequence>MLVFILTQSEVNIGFGQSLDIGRYFRAGAFDFGNGLFHLFDGGNAVIDGGFHCLNLFGICLIAFDTGFTLFSNQRGGIVERSVCRFHSTCNGFALLGNGLLQLNQSRIRVLNLLQRVVDLVQRARDFIFEVVLGLFKPTAGVFQFAVQIGNGLIKLFQAFFHLFVDGVDRILRGF</sequence>
<reference evidence="1 2" key="1">
    <citation type="submission" date="2016-03" db="EMBL/GenBank/DDBJ databases">
        <authorList>
            <consortium name="Pathogen Informatics"/>
        </authorList>
    </citation>
    <scope>NUCLEOTIDE SEQUENCE [LARGE SCALE GENOMIC DNA]</scope>
    <source>
        <strain evidence="2">e1424</strain>
    </source>
</reference>
<organism evidence="1 2">
    <name type="scientific">Enterobacter hormaechei</name>
    <dbReference type="NCBI Taxonomy" id="158836"/>
    <lineage>
        <taxon>Bacteria</taxon>
        <taxon>Pseudomonadati</taxon>
        <taxon>Pseudomonadota</taxon>
        <taxon>Gammaproteobacteria</taxon>
        <taxon>Enterobacterales</taxon>
        <taxon>Enterobacteriaceae</taxon>
        <taxon>Enterobacter</taxon>
        <taxon>Enterobacter cloacae complex</taxon>
    </lineage>
</organism>
<accession>A0A822X5I4</accession>
<proteinExistence type="predicted"/>
<evidence type="ECO:0000313" key="2">
    <source>
        <dbReference type="Proteomes" id="UP000076205"/>
    </source>
</evidence>
<comment type="caution">
    <text evidence="1">The sequence shown here is derived from an EMBL/GenBank/DDBJ whole genome shotgun (WGS) entry which is preliminary data.</text>
</comment>
<dbReference type="Proteomes" id="UP000076205">
    <property type="component" value="Unassembled WGS sequence"/>
</dbReference>
<dbReference type="AlphaFoldDB" id="A0A822X5I4"/>